<proteinExistence type="predicted"/>
<dbReference type="EMBL" id="JAGPYM010000007">
    <property type="protein sequence ID" value="KAH6892563.1"/>
    <property type="molecule type" value="Genomic_DNA"/>
</dbReference>
<reference evidence="2 3" key="1">
    <citation type="journal article" date="2021" name="Nat. Commun.">
        <title>Genetic determinants of endophytism in the Arabidopsis root mycobiome.</title>
        <authorList>
            <person name="Mesny F."/>
            <person name="Miyauchi S."/>
            <person name="Thiergart T."/>
            <person name="Pickel B."/>
            <person name="Atanasova L."/>
            <person name="Karlsson M."/>
            <person name="Huettel B."/>
            <person name="Barry K.W."/>
            <person name="Haridas S."/>
            <person name="Chen C."/>
            <person name="Bauer D."/>
            <person name="Andreopoulos W."/>
            <person name="Pangilinan J."/>
            <person name="LaButti K."/>
            <person name="Riley R."/>
            <person name="Lipzen A."/>
            <person name="Clum A."/>
            <person name="Drula E."/>
            <person name="Henrissat B."/>
            <person name="Kohler A."/>
            <person name="Grigoriev I.V."/>
            <person name="Martin F.M."/>
            <person name="Hacquard S."/>
        </authorList>
    </citation>
    <scope>NUCLEOTIDE SEQUENCE [LARGE SCALE GENOMIC DNA]</scope>
    <source>
        <strain evidence="2 3">MPI-CAGE-CH-0241</strain>
    </source>
</reference>
<evidence type="ECO:0000313" key="2">
    <source>
        <dbReference type="EMBL" id="KAH6892563.1"/>
    </source>
</evidence>
<comment type="caution">
    <text evidence="2">The sequence shown here is derived from an EMBL/GenBank/DDBJ whole genome shotgun (WGS) entry which is preliminary data.</text>
</comment>
<dbReference type="Proteomes" id="UP000777438">
    <property type="component" value="Unassembled WGS sequence"/>
</dbReference>
<dbReference type="InterPro" id="IPR037401">
    <property type="entry name" value="SnoaL-like"/>
</dbReference>
<dbReference type="Gene3D" id="3.10.450.50">
    <property type="match status" value="1"/>
</dbReference>
<feature type="domain" description="SnoaL-like" evidence="1">
    <location>
        <begin position="7"/>
        <end position="141"/>
    </location>
</feature>
<evidence type="ECO:0000313" key="3">
    <source>
        <dbReference type="Proteomes" id="UP000777438"/>
    </source>
</evidence>
<name>A0A9P8W6Y5_9HYPO</name>
<dbReference type="SUPFAM" id="SSF54427">
    <property type="entry name" value="NTF2-like"/>
    <property type="match status" value="1"/>
</dbReference>
<dbReference type="InterPro" id="IPR032710">
    <property type="entry name" value="NTF2-like_dom_sf"/>
</dbReference>
<dbReference type="Pfam" id="PF13577">
    <property type="entry name" value="SnoaL_4"/>
    <property type="match status" value="1"/>
</dbReference>
<accession>A0A9P8W6Y5</accession>
<protein>
    <recommendedName>
        <fullName evidence="1">SnoaL-like domain-containing protein</fullName>
    </recommendedName>
</protein>
<dbReference type="OrthoDB" id="4456362at2759"/>
<organism evidence="2 3">
    <name type="scientific">Thelonectria olida</name>
    <dbReference type="NCBI Taxonomy" id="1576542"/>
    <lineage>
        <taxon>Eukaryota</taxon>
        <taxon>Fungi</taxon>
        <taxon>Dikarya</taxon>
        <taxon>Ascomycota</taxon>
        <taxon>Pezizomycotina</taxon>
        <taxon>Sordariomycetes</taxon>
        <taxon>Hypocreomycetidae</taxon>
        <taxon>Hypocreales</taxon>
        <taxon>Nectriaceae</taxon>
        <taxon>Thelonectria</taxon>
    </lineage>
</organism>
<sequence>MSPVSVEVAQAITQKMVRYTRYVDTKQWDKLEKEVALPDARFVYIDPSGKEIRVGKAVYAFSKTKDLVNTLRIGLEGKQILHMIGPGDFEQTAPNEVMAIFALEDQTVVPTPFNLVEVRGGGYYHGTWREVNGEWFIAELRMERIYHRMTLLAQIGLFLMNTFGL</sequence>
<gene>
    <name evidence="2" type="ORF">B0T10DRAFT_483926</name>
</gene>
<keyword evidence="3" id="KW-1185">Reference proteome</keyword>
<dbReference type="AlphaFoldDB" id="A0A9P8W6Y5"/>
<evidence type="ECO:0000259" key="1">
    <source>
        <dbReference type="Pfam" id="PF13577"/>
    </source>
</evidence>